<sequence length="352" mass="37088">MAIARTLDVRRHLLALSAEITATATALGLTEVALLSRYLRTAQAELERRCRTLFESKVIKSKPEATLVKGTDYDLEESGYDYDRKNMAHNRVIQLFHRPVTSLDRIRLVYGKGPGTVIATYTTNWCEVDKWSGMVIIRNEYEATWGAIIAEAFSWVPWGAKAADTVANLLCIDYTAGLDLAVVEGSLASVTVTAGGSGYTSAPTVAFSGGGGSGAAGTATIAGGAVAAIALTAVGSGYTSAPTVALTGGAGANATATAVLATDWPEDGYEDLRDVVAMEAARRALPDLKQQWLATNGLTGLQSTSLSTEAATESRSYSAGYFDDEIKRLQALVDNGVAAWVLGQVPYAMTVV</sequence>
<name>A0A0G1W3T5_9BACT</name>
<gene>
    <name evidence="1" type="ORF">UY48_C0002G0059</name>
</gene>
<accession>A0A0G1W3T5</accession>
<evidence type="ECO:0000313" key="1">
    <source>
        <dbReference type="EMBL" id="KKW13368.1"/>
    </source>
</evidence>
<dbReference type="EMBL" id="LCQD01000002">
    <property type="protein sequence ID" value="KKW13368.1"/>
    <property type="molecule type" value="Genomic_DNA"/>
</dbReference>
<dbReference type="PATRIC" id="fig|1618448.3.peg.125"/>
<organism evidence="1 2">
    <name type="scientific">Candidatus Gottesmanbacteria bacterium GW2011_GWB1_49_7</name>
    <dbReference type="NCBI Taxonomy" id="1618448"/>
    <lineage>
        <taxon>Bacteria</taxon>
        <taxon>Candidatus Gottesmaniibacteriota</taxon>
    </lineage>
</organism>
<comment type="caution">
    <text evidence="1">The sequence shown here is derived from an EMBL/GenBank/DDBJ whole genome shotgun (WGS) entry which is preliminary data.</text>
</comment>
<dbReference type="AlphaFoldDB" id="A0A0G1W3T5"/>
<reference evidence="1 2" key="1">
    <citation type="journal article" date="2015" name="Nature">
        <title>rRNA introns, odd ribosomes, and small enigmatic genomes across a large radiation of phyla.</title>
        <authorList>
            <person name="Brown C.T."/>
            <person name="Hug L.A."/>
            <person name="Thomas B.C."/>
            <person name="Sharon I."/>
            <person name="Castelle C.J."/>
            <person name="Singh A."/>
            <person name="Wilkins M.J."/>
            <person name="Williams K.H."/>
            <person name="Banfield J.F."/>
        </authorList>
    </citation>
    <scope>NUCLEOTIDE SEQUENCE [LARGE SCALE GENOMIC DNA]</scope>
</reference>
<proteinExistence type="predicted"/>
<dbReference type="Proteomes" id="UP000034588">
    <property type="component" value="Unassembled WGS sequence"/>
</dbReference>
<protein>
    <submittedName>
        <fullName evidence="1">Autotransporter-associated beta strand repeat protein</fullName>
    </submittedName>
</protein>
<evidence type="ECO:0000313" key="2">
    <source>
        <dbReference type="Proteomes" id="UP000034588"/>
    </source>
</evidence>